<evidence type="ECO:0000313" key="3">
    <source>
        <dbReference type="EMBL" id="GAQ83979.1"/>
    </source>
</evidence>
<accession>A0A1Y1I3I8</accession>
<keyword evidence="4" id="KW-1185">Reference proteome</keyword>
<gene>
    <name evidence="3" type="ORF">KFL_001710090</name>
</gene>
<dbReference type="OMA" id="MHIMVEG"/>
<feature type="compositionally biased region" description="Low complexity" evidence="2">
    <location>
        <begin position="50"/>
        <end position="87"/>
    </location>
</feature>
<name>A0A1Y1I3I8_KLENI</name>
<dbReference type="AlphaFoldDB" id="A0A1Y1I3I8"/>
<feature type="compositionally biased region" description="Low complexity" evidence="2">
    <location>
        <begin position="32"/>
        <end position="41"/>
    </location>
</feature>
<evidence type="ECO:0000256" key="2">
    <source>
        <dbReference type="SAM" id="MobiDB-lite"/>
    </source>
</evidence>
<dbReference type="EMBL" id="DF237120">
    <property type="protein sequence ID" value="GAQ83979.1"/>
    <property type="molecule type" value="Genomic_DNA"/>
</dbReference>
<dbReference type="InterPro" id="IPR005552">
    <property type="entry name" value="Scramblase"/>
</dbReference>
<evidence type="ECO:0008006" key="5">
    <source>
        <dbReference type="Google" id="ProtNLM"/>
    </source>
</evidence>
<dbReference type="PANTHER" id="PTHR23248">
    <property type="entry name" value="PHOSPHOLIPID SCRAMBLASE-RELATED"/>
    <property type="match status" value="1"/>
</dbReference>
<organism evidence="3 4">
    <name type="scientific">Klebsormidium nitens</name>
    <name type="common">Green alga</name>
    <name type="synonym">Ulothrix nitens</name>
    <dbReference type="NCBI Taxonomy" id="105231"/>
    <lineage>
        <taxon>Eukaryota</taxon>
        <taxon>Viridiplantae</taxon>
        <taxon>Streptophyta</taxon>
        <taxon>Klebsormidiophyceae</taxon>
        <taxon>Klebsormidiales</taxon>
        <taxon>Klebsormidiaceae</taxon>
        <taxon>Klebsormidium</taxon>
    </lineage>
</organism>
<sequence length="408" mass="44912">MEPNQGAAGYPYQQPGYPQQQQTYPPHPGYPQQPAGYAPQPAGYPPQPASYPQQPADYAQQPGGYAQQPGGYDQQPAGYPPQQAGYPPHQAGYPPQQAGIYPPQQPGYPPYNGNAPLMQAPPIQMMTSRLDALPGVVIRQESQWLEMIAQLALDLPYEAANKYKVAPLPPGRRAARDHLQTPDRWRPKGEELEALPTLMRVEEDSGCCTRCLFTCLGCANLRPLKLHFLEGGGESYTVQRPFRMGGGCCCPLEMTMTRGPEVLGKVLEDCNPFCGPRCCQYCFLWTCYTNVLTGRPPSLTHKYTLRVGMACCGRVNNCCGATCLKDDLIIDVLDKEGKLVATIQKTYAPSNDCSAFCRCLGQFSNFIVEFPPDATETDRAMLLAAIFSIDYQLFEKTGNENNNNSSNS</sequence>
<evidence type="ECO:0000256" key="1">
    <source>
        <dbReference type="ARBA" id="ARBA00005350"/>
    </source>
</evidence>
<proteinExistence type="inferred from homology"/>
<dbReference type="STRING" id="105231.A0A1Y1I3I8"/>
<reference evidence="3 4" key="1">
    <citation type="journal article" date="2014" name="Nat. Commun.">
        <title>Klebsormidium flaccidum genome reveals primary factors for plant terrestrial adaptation.</title>
        <authorList>
            <person name="Hori K."/>
            <person name="Maruyama F."/>
            <person name="Fujisawa T."/>
            <person name="Togashi T."/>
            <person name="Yamamoto N."/>
            <person name="Seo M."/>
            <person name="Sato S."/>
            <person name="Yamada T."/>
            <person name="Mori H."/>
            <person name="Tajima N."/>
            <person name="Moriyama T."/>
            <person name="Ikeuchi M."/>
            <person name="Watanabe M."/>
            <person name="Wada H."/>
            <person name="Kobayashi K."/>
            <person name="Saito M."/>
            <person name="Masuda T."/>
            <person name="Sasaki-Sekimoto Y."/>
            <person name="Mashiguchi K."/>
            <person name="Awai K."/>
            <person name="Shimojima M."/>
            <person name="Masuda S."/>
            <person name="Iwai M."/>
            <person name="Nobusawa T."/>
            <person name="Narise T."/>
            <person name="Kondo S."/>
            <person name="Saito H."/>
            <person name="Sato R."/>
            <person name="Murakawa M."/>
            <person name="Ihara Y."/>
            <person name="Oshima-Yamada Y."/>
            <person name="Ohtaka K."/>
            <person name="Satoh M."/>
            <person name="Sonobe K."/>
            <person name="Ishii M."/>
            <person name="Ohtani R."/>
            <person name="Kanamori-Sato M."/>
            <person name="Honoki R."/>
            <person name="Miyazaki D."/>
            <person name="Mochizuki H."/>
            <person name="Umetsu J."/>
            <person name="Higashi K."/>
            <person name="Shibata D."/>
            <person name="Kamiya Y."/>
            <person name="Sato N."/>
            <person name="Nakamura Y."/>
            <person name="Tabata S."/>
            <person name="Ida S."/>
            <person name="Kurokawa K."/>
            <person name="Ohta H."/>
        </authorList>
    </citation>
    <scope>NUCLEOTIDE SEQUENCE [LARGE SCALE GENOMIC DNA]</scope>
    <source>
        <strain evidence="3 4">NIES-2285</strain>
    </source>
</reference>
<protein>
    <recommendedName>
        <fullName evidence="5">Phospholipid scramblase</fullName>
    </recommendedName>
</protein>
<comment type="similarity">
    <text evidence="1">Belongs to the phospholipid scramblase family.</text>
</comment>
<feature type="region of interest" description="Disordered" evidence="2">
    <location>
        <begin position="1"/>
        <end position="87"/>
    </location>
</feature>
<dbReference type="PANTHER" id="PTHR23248:SF9">
    <property type="entry name" value="PHOSPHOLIPID SCRAMBLASE"/>
    <property type="match status" value="1"/>
</dbReference>
<evidence type="ECO:0000313" key="4">
    <source>
        <dbReference type="Proteomes" id="UP000054558"/>
    </source>
</evidence>
<dbReference type="OrthoDB" id="444338at2759"/>
<feature type="compositionally biased region" description="Low complexity" evidence="2">
    <location>
        <begin position="1"/>
        <end position="24"/>
    </location>
</feature>
<dbReference type="Proteomes" id="UP000054558">
    <property type="component" value="Unassembled WGS sequence"/>
</dbReference>
<dbReference type="GO" id="GO:0017128">
    <property type="term" value="F:phospholipid scramblase activity"/>
    <property type="evidence" value="ECO:0007669"/>
    <property type="project" value="InterPro"/>
</dbReference>